<dbReference type="Proteomes" id="UP000267019">
    <property type="component" value="Unassembled WGS sequence"/>
</dbReference>
<name>A0A660L2W5_9BACL</name>
<comment type="caution">
    <text evidence="1">The sequence shown here is derived from an EMBL/GenBank/DDBJ whole genome shotgun (WGS) entry which is preliminary data.</text>
</comment>
<accession>A0A660L2W5</accession>
<dbReference type="AlphaFoldDB" id="A0A660L2W5"/>
<keyword evidence="2" id="KW-1185">Reference proteome</keyword>
<dbReference type="EMBL" id="RBIJ01000002">
    <property type="protein sequence ID" value="RKQ85535.1"/>
    <property type="molecule type" value="Genomic_DNA"/>
</dbReference>
<protein>
    <submittedName>
        <fullName evidence="1">Uncharacterized protein</fullName>
    </submittedName>
</protein>
<proteinExistence type="predicted"/>
<reference evidence="1 2" key="1">
    <citation type="submission" date="2018-10" db="EMBL/GenBank/DDBJ databases">
        <title>Genomic Encyclopedia of Type Strains, Phase IV (KMG-IV): sequencing the most valuable type-strain genomes for metagenomic binning, comparative biology and taxonomic classification.</title>
        <authorList>
            <person name="Goeker M."/>
        </authorList>
    </citation>
    <scope>NUCLEOTIDE SEQUENCE [LARGE SCALE GENOMIC DNA]</scope>
    <source>
        <strain evidence="1 2">DSM 22653</strain>
    </source>
</reference>
<evidence type="ECO:0000313" key="2">
    <source>
        <dbReference type="Proteomes" id="UP000267019"/>
    </source>
</evidence>
<organism evidence="1 2">
    <name type="scientific">Brockia lithotrophica</name>
    <dbReference type="NCBI Taxonomy" id="933949"/>
    <lineage>
        <taxon>Bacteria</taxon>
        <taxon>Bacillati</taxon>
        <taxon>Bacillota</taxon>
        <taxon>Bacilli</taxon>
        <taxon>Bacillales</taxon>
        <taxon>Bacillales Family X. Incertae Sedis</taxon>
        <taxon>Brockia</taxon>
    </lineage>
</organism>
<evidence type="ECO:0000313" key="1">
    <source>
        <dbReference type="EMBL" id="RKQ85535.1"/>
    </source>
</evidence>
<sequence length="290" mass="32739">MHPVFLGFQKGLAFLGILFFTAAVPPEEPREHAQPNETAEKAYAEAKPFFAVPGEERAIAVGVYVPHRRAYEAMKIGWEGAGKPPLTVFLDPQTWKREEESRHPSAPYLRLPDREAFWPPTWELGLVWEALLQKDGQNATDSPFRTSFRRSEALVSAAGAESDSRPGEEELANRLQHERNEAARLFGRSPEEVSYLLLPMFPYRRADVDTLARICQQEGMRLVVGQRTVTPHDGGQEKKPAYGGGLVVLTWDEGATPEWVEKELRDLQGRWNVVPLRNLVYGENARIVPQ</sequence>
<gene>
    <name evidence="1" type="ORF">C7438_0939</name>
</gene>